<name>A0A7S0NAN6_9CRYP</name>
<keyword evidence="3" id="KW-0539">Nucleus</keyword>
<dbReference type="CDD" id="cd00167">
    <property type="entry name" value="SANT"/>
    <property type="match status" value="1"/>
</dbReference>
<evidence type="ECO:0000256" key="1">
    <source>
        <dbReference type="ARBA" id="ARBA00023015"/>
    </source>
</evidence>
<organism evidence="4">
    <name type="scientific">Hanusia phi</name>
    <dbReference type="NCBI Taxonomy" id="3032"/>
    <lineage>
        <taxon>Eukaryota</taxon>
        <taxon>Cryptophyceae</taxon>
        <taxon>Pyrenomonadales</taxon>
        <taxon>Geminigeraceae</taxon>
        <taxon>Hanusia</taxon>
    </lineage>
</organism>
<dbReference type="EMBL" id="HBEO01031421">
    <property type="protein sequence ID" value="CAD8504037.1"/>
    <property type="molecule type" value="Transcribed_RNA"/>
</dbReference>
<dbReference type="InterPro" id="IPR001005">
    <property type="entry name" value="SANT/Myb"/>
</dbReference>
<keyword evidence="2" id="KW-0804">Transcription</keyword>
<dbReference type="SUPFAM" id="SSF46689">
    <property type="entry name" value="Homeodomain-like"/>
    <property type="match status" value="1"/>
</dbReference>
<evidence type="ECO:0000256" key="3">
    <source>
        <dbReference type="ARBA" id="ARBA00023242"/>
    </source>
</evidence>
<dbReference type="InterPro" id="IPR006447">
    <property type="entry name" value="Myb_dom_plants"/>
</dbReference>
<reference evidence="4" key="1">
    <citation type="submission" date="2021-01" db="EMBL/GenBank/DDBJ databases">
        <authorList>
            <person name="Corre E."/>
            <person name="Pelletier E."/>
            <person name="Niang G."/>
            <person name="Scheremetjew M."/>
            <person name="Finn R."/>
            <person name="Kale V."/>
            <person name="Holt S."/>
            <person name="Cochrane G."/>
            <person name="Meng A."/>
            <person name="Brown T."/>
            <person name="Cohen L."/>
        </authorList>
    </citation>
    <scope>NUCLEOTIDE SEQUENCE</scope>
    <source>
        <strain evidence="4">CCMP325</strain>
    </source>
</reference>
<dbReference type="Gene3D" id="1.10.10.60">
    <property type="entry name" value="Homeodomain-like"/>
    <property type="match status" value="1"/>
</dbReference>
<gene>
    <name evidence="4" type="ORF">HPHI1048_LOCUS21305</name>
</gene>
<accession>A0A7S0NAN6</accession>
<dbReference type="AlphaFoldDB" id="A0A7S0NAN6"/>
<sequence length="254" mass="28862">MPLEMYEDDSETVLYDPSFLESFQKDCKGNSEVQIMYEVESSSMKNFDSVDEAVSALFLESDQLALESTSQNGFAISDPSDVDFETTQHGKQEEGSELLQLDESMENLIETDMLNNVFSDAERTCSVVKQEWKLDVKKEEEEEEEVVIKSELPPTFEAERVASLSDLRPELKTTIRGVRCRTGHWTMEEHSRFLVGLERFGPKSTTHNTCIRLGPGVAEVIAVVVGTRTASQVRSHAQKFFIRQRRSLMQQEDS</sequence>
<dbReference type="InterPro" id="IPR009057">
    <property type="entry name" value="Homeodomain-like_sf"/>
</dbReference>
<proteinExistence type="predicted"/>
<keyword evidence="1" id="KW-0805">Transcription regulation</keyword>
<dbReference type="PANTHER" id="PTHR12802">
    <property type="entry name" value="SWI/SNF COMPLEX-RELATED"/>
    <property type="match status" value="1"/>
</dbReference>
<evidence type="ECO:0000256" key="2">
    <source>
        <dbReference type="ARBA" id="ARBA00023163"/>
    </source>
</evidence>
<evidence type="ECO:0000313" key="4">
    <source>
        <dbReference type="EMBL" id="CAD8504037.1"/>
    </source>
</evidence>
<dbReference type="NCBIfam" id="TIGR01557">
    <property type="entry name" value="myb_SHAQKYF"/>
    <property type="match status" value="1"/>
</dbReference>
<evidence type="ECO:0008006" key="5">
    <source>
        <dbReference type="Google" id="ProtNLM"/>
    </source>
</evidence>
<dbReference type="GO" id="GO:0003677">
    <property type="term" value="F:DNA binding"/>
    <property type="evidence" value="ECO:0007669"/>
    <property type="project" value="InterPro"/>
</dbReference>
<protein>
    <recommendedName>
        <fullName evidence="5">Myb-like domain-containing protein</fullName>
    </recommendedName>
</protein>